<evidence type="ECO:0000313" key="2">
    <source>
        <dbReference type="EMBL" id="KAE8927989.1"/>
    </source>
</evidence>
<dbReference type="Proteomes" id="UP000433483">
    <property type="component" value="Unassembled WGS sequence"/>
</dbReference>
<evidence type="ECO:0000313" key="10">
    <source>
        <dbReference type="Proteomes" id="UP000440732"/>
    </source>
</evidence>
<dbReference type="InterPro" id="IPR021109">
    <property type="entry name" value="Peptidase_aspartic_dom_sf"/>
</dbReference>
<dbReference type="Proteomes" id="UP000441208">
    <property type="component" value="Unassembled WGS sequence"/>
</dbReference>
<evidence type="ECO:0000313" key="7">
    <source>
        <dbReference type="Proteomes" id="UP000429523"/>
    </source>
</evidence>
<proteinExistence type="predicted"/>
<dbReference type="OrthoDB" id="122810at2759"/>
<feature type="compositionally biased region" description="Polar residues" evidence="1">
    <location>
        <begin position="258"/>
        <end position="268"/>
    </location>
</feature>
<dbReference type="EMBL" id="QXGA01003230">
    <property type="protein sequence ID" value="KAE9085848.1"/>
    <property type="molecule type" value="Genomic_DNA"/>
</dbReference>
<dbReference type="AlphaFoldDB" id="A0A6A3E285"/>
<evidence type="ECO:0000313" key="9">
    <source>
        <dbReference type="Proteomes" id="UP000437068"/>
    </source>
</evidence>
<dbReference type="EMBL" id="QXGF01001758">
    <property type="protein sequence ID" value="KAE8927989.1"/>
    <property type="molecule type" value="Genomic_DNA"/>
</dbReference>
<protein>
    <submittedName>
        <fullName evidence="2">Uncharacterized protein</fullName>
    </submittedName>
</protein>
<evidence type="ECO:0000313" key="4">
    <source>
        <dbReference type="EMBL" id="KAE9085848.1"/>
    </source>
</evidence>
<evidence type="ECO:0000256" key="1">
    <source>
        <dbReference type="SAM" id="MobiDB-lite"/>
    </source>
</evidence>
<dbReference type="EMBL" id="QXGB01002172">
    <property type="protein sequence ID" value="KAE9180695.1"/>
    <property type="molecule type" value="Genomic_DNA"/>
</dbReference>
<dbReference type="Proteomes" id="UP000440732">
    <property type="component" value="Unassembled WGS sequence"/>
</dbReference>
<organism evidence="2 7">
    <name type="scientific">Phytophthora fragariae</name>
    <dbReference type="NCBI Taxonomy" id="53985"/>
    <lineage>
        <taxon>Eukaryota</taxon>
        <taxon>Sar</taxon>
        <taxon>Stramenopiles</taxon>
        <taxon>Oomycota</taxon>
        <taxon>Peronosporomycetes</taxon>
        <taxon>Peronosporales</taxon>
        <taxon>Peronosporaceae</taxon>
        <taxon>Phytophthora</taxon>
    </lineage>
</organism>
<gene>
    <name evidence="6" type="ORF">PF001_g24647</name>
    <name evidence="5" type="ORF">PF005_g23174</name>
    <name evidence="4" type="ORF">PF006_g26152</name>
    <name evidence="3" type="ORF">PF007_g25478</name>
    <name evidence="2" type="ORF">PF009_g21851</name>
</gene>
<name>A0A6A3E285_9STRA</name>
<evidence type="ECO:0000313" key="8">
    <source>
        <dbReference type="Proteomes" id="UP000433483"/>
    </source>
</evidence>
<comment type="caution">
    <text evidence="2">The sequence shown here is derived from an EMBL/GenBank/DDBJ whole genome shotgun (WGS) entry which is preliminary data.</text>
</comment>
<dbReference type="EMBL" id="QXFZ01002736">
    <property type="protein sequence ID" value="KAE9074257.1"/>
    <property type="molecule type" value="Genomic_DNA"/>
</dbReference>
<dbReference type="Gene3D" id="2.40.70.10">
    <property type="entry name" value="Acid Proteases"/>
    <property type="match status" value="1"/>
</dbReference>
<accession>A0A6A3E285</accession>
<keyword evidence="8" id="KW-1185">Reference proteome</keyword>
<dbReference type="CDD" id="cd00303">
    <property type="entry name" value="retropepsin_like"/>
    <property type="match status" value="1"/>
</dbReference>
<dbReference type="Proteomes" id="UP000437068">
    <property type="component" value="Unassembled WGS sequence"/>
</dbReference>
<feature type="region of interest" description="Disordered" evidence="1">
    <location>
        <begin position="226"/>
        <end position="278"/>
    </location>
</feature>
<reference evidence="7 8" key="1">
    <citation type="submission" date="2018-08" db="EMBL/GenBank/DDBJ databases">
        <title>Genomic investigation of the strawberry pathogen Phytophthora fragariae indicates pathogenicity is determined by transcriptional variation in three key races.</title>
        <authorList>
            <person name="Adams T.M."/>
            <person name="Armitage A.D."/>
            <person name="Sobczyk M.K."/>
            <person name="Bates H.J."/>
            <person name="Dunwell J.M."/>
            <person name="Nellist C.F."/>
            <person name="Harrison R.J."/>
        </authorList>
    </citation>
    <scope>NUCLEOTIDE SEQUENCE [LARGE SCALE GENOMIC DNA]</scope>
    <source>
        <strain evidence="6 9">A4</strain>
        <strain evidence="5 8">NOV-27</strain>
        <strain evidence="4 10">NOV-5</strain>
        <strain evidence="3 11">NOV-71</strain>
        <strain evidence="2 7">NOV-9</strain>
    </source>
</reference>
<dbReference type="EMBL" id="QXGE01002733">
    <property type="protein sequence ID" value="KAE9279589.1"/>
    <property type="molecule type" value="Genomic_DNA"/>
</dbReference>
<evidence type="ECO:0000313" key="11">
    <source>
        <dbReference type="Proteomes" id="UP000441208"/>
    </source>
</evidence>
<dbReference type="Proteomes" id="UP000429523">
    <property type="component" value="Unassembled WGS sequence"/>
</dbReference>
<evidence type="ECO:0000313" key="6">
    <source>
        <dbReference type="EMBL" id="KAE9279589.1"/>
    </source>
</evidence>
<feature type="compositionally biased region" description="Polar residues" evidence="1">
    <location>
        <begin position="236"/>
        <end position="250"/>
    </location>
</feature>
<evidence type="ECO:0000313" key="3">
    <source>
        <dbReference type="EMBL" id="KAE9074257.1"/>
    </source>
</evidence>
<sequence length="596" mass="67044">MATDADGDVEMTVPQPVFEVVQPPSLGAWDQASLVSWVRQRRKYEAKIRNRCAVTGEQYEHIVTSIRNSIEPRILDHLARFVLKKPSSAVNDEDLGLAITRRCSSLQNSHIPDMDQLFQDQLRMDLSIEDTEARILDYFVLFDKIVEDHGLAGILGSGREDEANYAERMKLRCKILMKNIAPEMLKLEMERLAIAKPVIKKDDIALYEALVERAREQQHYHMLAKELKTGDKTRTQTKVNHSSKKQFNTSKSRDQQRHQATLSKPAHTQSKKDPEKPRALLRDGCLVCKGPHWAKDCPTASEAEKDAALRRMNDRKNERLRAKTVRSMVSPGDRAAILNGVLEVPFRADTGADYDVITHSIVRELEKLDRAAVVEKLATPIEVEVADGRLVHCTDKCTVDVQLITAAGPVKIRRVQCVVIDGEADEFLLGDQTLKSLGINVDQLLEQLAAKVDPEEDADDIAEDDILGVTNPDDIVNCLDDMLKAAMENGFPAECAEQLDKLVRQEVDLWRAKLGADPPAKLEPLRVVLMEDAVPYRTKPRQYSAAKTKFLSEYGKQLEEFKLVFRNNQSRWACAAIPVPKKGWVKSSGAQTTTVR</sequence>
<evidence type="ECO:0000313" key="5">
    <source>
        <dbReference type="EMBL" id="KAE9180695.1"/>
    </source>
</evidence>